<accession>A0ACB9PFG9</accession>
<comment type="caution">
    <text evidence="1">The sequence shown here is derived from an EMBL/GenBank/DDBJ whole genome shotgun (WGS) entry which is preliminary data.</text>
</comment>
<organism evidence="1 2">
    <name type="scientific">Bauhinia variegata</name>
    <name type="common">Purple orchid tree</name>
    <name type="synonym">Phanera variegata</name>
    <dbReference type="NCBI Taxonomy" id="167791"/>
    <lineage>
        <taxon>Eukaryota</taxon>
        <taxon>Viridiplantae</taxon>
        <taxon>Streptophyta</taxon>
        <taxon>Embryophyta</taxon>
        <taxon>Tracheophyta</taxon>
        <taxon>Spermatophyta</taxon>
        <taxon>Magnoliopsida</taxon>
        <taxon>eudicotyledons</taxon>
        <taxon>Gunneridae</taxon>
        <taxon>Pentapetalae</taxon>
        <taxon>rosids</taxon>
        <taxon>fabids</taxon>
        <taxon>Fabales</taxon>
        <taxon>Fabaceae</taxon>
        <taxon>Cercidoideae</taxon>
        <taxon>Cercideae</taxon>
        <taxon>Bauhiniinae</taxon>
        <taxon>Bauhinia</taxon>
    </lineage>
</organism>
<protein>
    <submittedName>
        <fullName evidence="1">Uncharacterized protein</fullName>
    </submittedName>
</protein>
<sequence>MIRGSIANKCLYDYGFWIHDEEIYIILPRHCYCSLMLPADPRESETFRPLDMHHGMEVRLGLSKGPVCPSFI</sequence>
<dbReference type="Proteomes" id="UP000828941">
    <property type="component" value="Chromosome 4"/>
</dbReference>
<proteinExistence type="predicted"/>
<gene>
    <name evidence="1" type="ORF">L6164_007683</name>
</gene>
<dbReference type="EMBL" id="CM039429">
    <property type="protein sequence ID" value="KAI4346817.1"/>
    <property type="molecule type" value="Genomic_DNA"/>
</dbReference>
<evidence type="ECO:0000313" key="2">
    <source>
        <dbReference type="Proteomes" id="UP000828941"/>
    </source>
</evidence>
<name>A0ACB9PFG9_BAUVA</name>
<evidence type="ECO:0000313" key="1">
    <source>
        <dbReference type="EMBL" id="KAI4346817.1"/>
    </source>
</evidence>
<keyword evidence="2" id="KW-1185">Reference proteome</keyword>
<reference evidence="1 2" key="1">
    <citation type="journal article" date="2022" name="DNA Res.">
        <title>Chromosomal-level genome assembly of the orchid tree Bauhinia variegata (Leguminosae; Cercidoideae) supports the allotetraploid origin hypothesis of Bauhinia.</title>
        <authorList>
            <person name="Zhong Y."/>
            <person name="Chen Y."/>
            <person name="Zheng D."/>
            <person name="Pang J."/>
            <person name="Liu Y."/>
            <person name="Luo S."/>
            <person name="Meng S."/>
            <person name="Qian L."/>
            <person name="Wei D."/>
            <person name="Dai S."/>
            <person name="Zhou R."/>
        </authorList>
    </citation>
    <scope>NUCLEOTIDE SEQUENCE [LARGE SCALE GENOMIC DNA]</scope>
    <source>
        <strain evidence="1">BV-YZ2020</strain>
    </source>
</reference>